<dbReference type="InterPro" id="IPR056511">
    <property type="entry name" value="IDM1_C"/>
</dbReference>
<feature type="compositionally biased region" description="Basic and acidic residues" evidence="7">
    <location>
        <begin position="264"/>
        <end position="293"/>
    </location>
</feature>
<dbReference type="KEGG" id="qlo:115972474"/>
<feature type="compositionally biased region" description="Basic residues" evidence="7">
    <location>
        <begin position="224"/>
        <end position="237"/>
    </location>
</feature>
<feature type="compositionally biased region" description="Basic and acidic residues" evidence="7">
    <location>
        <begin position="214"/>
        <end position="223"/>
    </location>
</feature>
<dbReference type="SMART" id="SM00384">
    <property type="entry name" value="AT_hook"/>
    <property type="match status" value="3"/>
</dbReference>
<dbReference type="EnsemblPlants" id="QL12p021299:mrna">
    <property type="protein sequence ID" value="QL12p021299:mrna"/>
    <property type="gene ID" value="QL12p021299"/>
</dbReference>
<dbReference type="InterPro" id="IPR001965">
    <property type="entry name" value="Znf_PHD"/>
</dbReference>
<dbReference type="GO" id="GO:0008270">
    <property type="term" value="F:zinc ion binding"/>
    <property type="evidence" value="ECO:0007669"/>
    <property type="project" value="UniProtKB-KW"/>
</dbReference>
<evidence type="ECO:0000256" key="2">
    <source>
        <dbReference type="ARBA" id="ARBA00022723"/>
    </source>
</evidence>
<dbReference type="InterPro" id="IPR054292">
    <property type="entry name" value="DUF7028"/>
</dbReference>
<feature type="compositionally biased region" description="Basic residues" evidence="7">
    <location>
        <begin position="250"/>
        <end position="263"/>
    </location>
</feature>
<dbReference type="PANTHER" id="PTHR46309">
    <property type="entry name" value="PHD FINGER PROTEIN 12"/>
    <property type="match status" value="1"/>
</dbReference>
<dbReference type="InterPro" id="IPR017956">
    <property type="entry name" value="AT_hook_DNA-bd_motif"/>
</dbReference>
<feature type="compositionally biased region" description="Gly residues" evidence="7">
    <location>
        <begin position="167"/>
        <end position="177"/>
    </location>
</feature>
<dbReference type="PROSITE" id="PS50016">
    <property type="entry name" value="ZF_PHD_2"/>
    <property type="match status" value="1"/>
</dbReference>
<keyword evidence="3 6" id="KW-0863">Zinc-finger</keyword>
<dbReference type="GO" id="GO:0003677">
    <property type="term" value="F:DNA binding"/>
    <property type="evidence" value="ECO:0007669"/>
    <property type="project" value="InterPro"/>
</dbReference>
<sequence>MREGLRSGKQLVNQGKDKVSPRKIVENEVKVKVSPRKTAENEMKETGSGSGLDGEGEENPHLVSGDVETERESVVVEIEESKVVLVKEECVEDGEVGEREGVGLVKNGRKRRRAIGGDESKLGGVMKKKVKEEEDSDCKVQIGVRVLRSRSVGKIQGDEEGDKGEAEGGFVGKGGQSDGCEKEKVKVEKEESDQPVVGVRKRKLKKKRGRPPMVKKDEVDLRVGRIRTNLKRKRGRPPKAENEEGDQAVRRLRKKLKRGRGRPPKLEESNESMKAEPRKEGRVGGSKKGEKGLKLRHRWKRNASTDSSRLEKRIIEKELNARRFSPSKKNTRGKDLENEDKASLEPKSDMVNASSTRKTIREGGKAKQDDGISTEKQLVREKITKLLFSAGWTVEYRPRNTKEYLDAVYISPDGKTHWSVTLAYRVLKERYEAGNGESKTYKAGFIFTPIPDEEFSMLKRIVSKTRVDKNKRKKKHKGGNKTGVVEKKRHKEKQNSVLSPGSKSIKGKGKSLLCEQDYSDGTSQDVMQVSVRDHKRRKTQNKKRCALLVRNTMEGVDSDVNGYIPYNGKRSVLSWMIDLGTVPLNGKVQYMNQRRKSVKFEGRITRDGIHCDCCSDIIPISKFEDHAGSKLCQPFQNIFLETGNSLLQCLLDSWNKQKESEREGFHFINVDGEDPNDDTCGICGDGGDLICCDGCPSTFHQSCLDIKKFPSGDWHCVYCSCKFCGMVGGNMRQRDDADDVAISALLTCRLCEEKFHQPCIQVKDAINVDYNSPSFCGKKCQELFDRLKMLLGVKHELEEGFSWTLIQRSDVGSDISPSEIHSEVEWNSKLAVSFFIMDECFLPVVDHRSGVNLIQKIIYNCGSNFTRLNYSGFFTAILERGDEIISAASIRIHGNQLAEMPFIGTRHMYRRQGMCRRLLSAIESALCSLNVEKLVIPAISERKDMWTSIFGFKPLELSSKKNMRNMNMLVFPGIDMLQKPLSKCEFAEDNTNSAQGLMSTELVPAHNSDVRCSAGFDLNVSSEACAPHASDTNDEPAVLESALQLPDGSLNDTSDITTDTIDLPKCVTDMHCQAQLCVIQNNLEESKTVVKQLDSVCDANVPNGEVREYQIAASGSIIPTSDEKTVELDSQSDCNCISEVESKTFMVSIGSESTDCGKGFVSASGEDTENVDCEMKIEESTVEQRVNSGGEDSICHSDGLKVSGENVVSHDLDATSQMSIDARDTKHHGSQQLQVMGCVLELDERMLDTQEGNNSHAAAQDVSGSQITSNISSDVALPTYPSVNQKEQNVVNGFPVDCSVSPSCQGNGLDSNGADVTATVEGSCQFSCEASINPTMKRNFPACMSNGVCMSTEVTVGSCEVNVDGIHEEKEASNVAQTISDSTDQDAILDRPEVNNKSLKQFESGSQFDHIGVTCMSTEVKVGSCEVNVDGIHEEKEASNVAQTISDSTDQDVILDRPEVNNKSLNQFESGSQFDHIGVTQCNSKSSEQSESDLQNDHASVTHCSSESMCNLNNASDVALHCASSGGNSRGTPEVFVLSNQAS</sequence>
<dbReference type="FunFam" id="3.30.40.10:FF:000465">
    <property type="entry name" value="Increased DNA methylation 1"/>
    <property type="match status" value="1"/>
</dbReference>
<feature type="region of interest" description="Disordered" evidence="7">
    <location>
        <begin position="466"/>
        <end position="508"/>
    </location>
</feature>
<dbReference type="SMART" id="SM00249">
    <property type="entry name" value="PHD"/>
    <property type="match status" value="2"/>
</dbReference>
<accession>A0A7N2REL5</accession>
<dbReference type="CDD" id="cd04301">
    <property type="entry name" value="NAT_SF"/>
    <property type="match status" value="1"/>
</dbReference>
<dbReference type="RefSeq" id="XP_030948638.1">
    <property type="nucleotide sequence ID" value="XM_031092778.1"/>
</dbReference>
<feature type="compositionally biased region" description="Basic residues" evidence="7">
    <location>
        <begin position="469"/>
        <end position="479"/>
    </location>
</feature>
<evidence type="ECO:0000313" key="10">
    <source>
        <dbReference type="Proteomes" id="UP000594261"/>
    </source>
</evidence>
<keyword evidence="10" id="KW-1185">Reference proteome</keyword>
<evidence type="ECO:0000259" key="8">
    <source>
        <dbReference type="PROSITE" id="PS50016"/>
    </source>
</evidence>
<dbReference type="RefSeq" id="XP_030948639.1">
    <property type="nucleotide sequence ID" value="XM_031092779.1"/>
</dbReference>
<reference evidence="9 10" key="1">
    <citation type="journal article" date="2016" name="G3 (Bethesda)">
        <title>First Draft Assembly and Annotation of the Genome of a California Endemic Oak Quercus lobata Nee (Fagaceae).</title>
        <authorList>
            <person name="Sork V.L."/>
            <person name="Fitz-Gibbon S.T."/>
            <person name="Puiu D."/>
            <person name="Crepeau M."/>
            <person name="Gugger P.F."/>
            <person name="Sherman R."/>
            <person name="Stevens K."/>
            <person name="Langley C.H."/>
            <person name="Pellegrini M."/>
            <person name="Salzberg S.L."/>
        </authorList>
    </citation>
    <scope>NUCLEOTIDE SEQUENCE [LARGE SCALE GENOMIC DNA]</scope>
    <source>
        <strain evidence="9 10">cv. SW786</strain>
    </source>
</reference>
<dbReference type="Gramene" id="QL12p021299:mrna">
    <property type="protein sequence ID" value="QL12p021299:mrna"/>
    <property type="gene ID" value="QL12p021299"/>
</dbReference>
<evidence type="ECO:0000256" key="6">
    <source>
        <dbReference type="PROSITE-ProRule" id="PRU00146"/>
    </source>
</evidence>
<organism evidence="9 10">
    <name type="scientific">Quercus lobata</name>
    <name type="common">Valley oak</name>
    <dbReference type="NCBI Taxonomy" id="97700"/>
    <lineage>
        <taxon>Eukaryota</taxon>
        <taxon>Viridiplantae</taxon>
        <taxon>Streptophyta</taxon>
        <taxon>Embryophyta</taxon>
        <taxon>Tracheophyta</taxon>
        <taxon>Spermatophyta</taxon>
        <taxon>Magnoliopsida</taxon>
        <taxon>eudicotyledons</taxon>
        <taxon>Gunneridae</taxon>
        <taxon>Pentapetalae</taxon>
        <taxon>rosids</taxon>
        <taxon>fabids</taxon>
        <taxon>Fagales</taxon>
        <taxon>Fagaceae</taxon>
        <taxon>Quercus</taxon>
    </lineage>
</organism>
<dbReference type="Pfam" id="PF16135">
    <property type="entry name" value="TDBD"/>
    <property type="match status" value="1"/>
</dbReference>
<dbReference type="SUPFAM" id="SSF57903">
    <property type="entry name" value="FYVE/PHD zinc finger"/>
    <property type="match status" value="1"/>
</dbReference>
<dbReference type="OrthoDB" id="429143at2759"/>
<dbReference type="Pfam" id="PF00628">
    <property type="entry name" value="PHD"/>
    <property type="match status" value="1"/>
</dbReference>
<gene>
    <name evidence="9" type="primary">LOC115972474</name>
</gene>
<dbReference type="EMBL" id="LRBV02000012">
    <property type="status" value="NOT_ANNOTATED_CDS"/>
    <property type="molecule type" value="Genomic_DNA"/>
</dbReference>
<dbReference type="InterPro" id="IPR042163">
    <property type="entry name" value="PHF12"/>
</dbReference>
<dbReference type="GO" id="GO:0006357">
    <property type="term" value="P:regulation of transcription by RNA polymerase II"/>
    <property type="evidence" value="ECO:0007669"/>
    <property type="project" value="TreeGrafter"/>
</dbReference>
<feature type="domain" description="PHD-type" evidence="8">
    <location>
        <begin position="677"/>
        <end position="722"/>
    </location>
</feature>
<evidence type="ECO:0000256" key="7">
    <source>
        <dbReference type="SAM" id="MobiDB-lite"/>
    </source>
</evidence>
<dbReference type="InterPro" id="IPR016181">
    <property type="entry name" value="Acyl_CoA_acyltransferase"/>
</dbReference>
<dbReference type="InterPro" id="IPR032308">
    <property type="entry name" value="TDBD"/>
</dbReference>
<dbReference type="GO" id="GO:0003714">
    <property type="term" value="F:transcription corepressor activity"/>
    <property type="evidence" value="ECO:0007669"/>
    <property type="project" value="InterPro"/>
</dbReference>
<evidence type="ECO:0000256" key="1">
    <source>
        <dbReference type="ARBA" id="ARBA00004123"/>
    </source>
</evidence>
<protein>
    <recommendedName>
        <fullName evidence="8">PHD-type domain-containing protein</fullName>
    </recommendedName>
</protein>
<dbReference type="InParanoid" id="A0A7N2REL5"/>
<evidence type="ECO:0000313" key="9">
    <source>
        <dbReference type="EnsemblPlants" id="QL12p021299:mrna"/>
    </source>
</evidence>
<dbReference type="GeneID" id="115972474"/>
<feature type="compositionally biased region" description="Basic residues" evidence="7">
    <location>
        <begin position="199"/>
        <end position="210"/>
    </location>
</feature>
<name>A0A7N2REL5_QUELO</name>
<dbReference type="InterPro" id="IPR019787">
    <property type="entry name" value="Znf_PHD-finger"/>
</dbReference>
<dbReference type="PRINTS" id="PR00929">
    <property type="entry name" value="ATHOOK"/>
</dbReference>
<evidence type="ECO:0000256" key="4">
    <source>
        <dbReference type="ARBA" id="ARBA00022833"/>
    </source>
</evidence>
<keyword evidence="2" id="KW-0479">Metal-binding</keyword>
<keyword evidence="4" id="KW-0862">Zinc</keyword>
<proteinExistence type="predicted"/>
<comment type="subcellular location">
    <subcellularLocation>
        <location evidence="1">Nucleus</location>
    </subcellularLocation>
</comment>
<dbReference type="InterPro" id="IPR013083">
    <property type="entry name" value="Znf_RING/FYVE/PHD"/>
</dbReference>
<feature type="region of interest" description="Disordered" evidence="7">
    <location>
        <begin position="1"/>
        <end position="71"/>
    </location>
</feature>
<feature type="region of interest" description="Disordered" evidence="7">
    <location>
        <begin position="151"/>
        <end position="372"/>
    </location>
</feature>
<dbReference type="Pfam" id="PF22970">
    <property type="entry name" value="DUF7028"/>
    <property type="match status" value="1"/>
</dbReference>
<dbReference type="Proteomes" id="UP000594261">
    <property type="component" value="Chromosome 12"/>
</dbReference>
<dbReference type="GO" id="GO:0005634">
    <property type="term" value="C:nucleus"/>
    <property type="evidence" value="ECO:0007669"/>
    <property type="project" value="UniProtKB-SubCell"/>
</dbReference>
<dbReference type="Pfam" id="PF23209">
    <property type="entry name" value="IDM1_C"/>
    <property type="match status" value="1"/>
</dbReference>
<evidence type="ECO:0000256" key="3">
    <source>
        <dbReference type="ARBA" id="ARBA00022771"/>
    </source>
</evidence>
<dbReference type="Gene3D" id="3.30.40.10">
    <property type="entry name" value="Zinc/RING finger domain, C3HC4 (zinc finger)"/>
    <property type="match status" value="1"/>
</dbReference>
<feature type="compositionally biased region" description="Basic and acidic residues" evidence="7">
    <location>
        <begin position="359"/>
        <end position="370"/>
    </location>
</feature>
<reference evidence="9" key="2">
    <citation type="submission" date="2021-01" db="UniProtKB">
        <authorList>
            <consortium name="EnsemblPlants"/>
        </authorList>
    </citation>
    <scope>IDENTIFICATION</scope>
</reference>
<feature type="compositionally biased region" description="Basic and acidic residues" evidence="7">
    <location>
        <begin position="179"/>
        <end position="189"/>
    </location>
</feature>
<dbReference type="Pfam" id="PF02178">
    <property type="entry name" value="AT_hook"/>
    <property type="match status" value="3"/>
</dbReference>
<dbReference type="OMA" id="GCDKAVS"/>
<evidence type="ECO:0000256" key="5">
    <source>
        <dbReference type="ARBA" id="ARBA00023242"/>
    </source>
</evidence>
<dbReference type="PANTHER" id="PTHR46309:SF1">
    <property type="entry name" value="PHD FINGER PROTEIN 12"/>
    <property type="match status" value="1"/>
</dbReference>
<dbReference type="InterPro" id="IPR011011">
    <property type="entry name" value="Znf_FYVE_PHD"/>
</dbReference>
<keyword evidence="5" id="KW-0539">Nucleus</keyword>
<feature type="compositionally biased region" description="Basic and acidic residues" evidence="7">
    <location>
        <begin position="308"/>
        <end position="321"/>
    </location>
</feature>
<feature type="compositionally biased region" description="Basic and acidic residues" evidence="7">
    <location>
        <begin position="15"/>
        <end position="45"/>
    </location>
</feature>
<feature type="compositionally biased region" description="Basic and acidic residues" evidence="7">
    <location>
        <begin position="332"/>
        <end position="348"/>
    </location>
</feature>
<dbReference type="CDD" id="cd15539">
    <property type="entry name" value="PHD1_AIRE"/>
    <property type="match status" value="1"/>
</dbReference>
<dbReference type="SUPFAM" id="SSF55729">
    <property type="entry name" value="Acyl-CoA N-acyltransferases (Nat)"/>
    <property type="match status" value="1"/>
</dbReference>